<sequence length="38" mass="4436">DYEKEHGPLTNFGSAYFQNPEAWVNSPWPWENMHGGKN</sequence>
<feature type="non-terminal residue" evidence="2">
    <location>
        <position position="1"/>
    </location>
</feature>
<name>A0AAW9IJD9_CLOPF</name>
<dbReference type="AlphaFoldDB" id="A0AAW9IJD9"/>
<evidence type="ECO:0000313" key="2">
    <source>
        <dbReference type="EMBL" id="MDZ5000756.1"/>
    </source>
</evidence>
<evidence type="ECO:0000259" key="1">
    <source>
        <dbReference type="Pfam" id="PF12652"/>
    </source>
</evidence>
<gene>
    <name evidence="2" type="ORF">GNF79_17160</name>
</gene>
<keyword evidence="2" id="KW-0946">Virion</keyword>
<protein>
    <submittedName>
        <fullName evidence="2">Spore coat protein CotJB</fullName>
    </submittedName>
</protein>
<organism evidence="2 3">
    <name type="scientific">Clostridium perfringens</name>
    <dbReference type="NCBI Taxonomy" id="1502"/>
    <lineage>
        <taxon>Bacteria</taxon>
        <taxon>Bacillati</taxon>
        <taxon>Bacillota</taxon>
        <taxon>Clostridia</taxon>
        <taxon>Eubacteriales</taxon>
        <taxon>Clostridiaceae</taxon>
        <taxon>Clostridium</taxon>
    </lineage>
</organism>
<dbReference type="InterPro" id="IPR024207">
    <property type="entry name" value="CotJB_dom"/>
</dbReference>
<comment type="caution">
    <text evidence="2">The sequence shown here is derived from an EMBL/GenBank/DDBJ whole genome shotgun (WGS) entry which is preliminary data.</text>
</comment>
<keyword evidence="2" id="KW-0167">Capsid protein</keyword>
<feature type="domain" description="Protein CotJB" evidence="1">
    <location>
        <begin position="1"/>
        <end position="31"/>
    </location>
</feature>
<dbReference type="Proteomes" id="UP001291306">
    <property type="component" value="Unassembled WGS sequence"/>
</dbReference>
<dbReference type="EMBL" id="WNVC01000646">
    <property type="protein sequence ID" value="MDZ5000756.1"/>
    <property type="molecule type" value="Genomic_DNA"/>
</dbReference>
<accession>A0AAW9IJD9</accession>
<reference evidence="2" key="1">
    <citation type="submission" date="2019-11" db="EMBL/GenBank/DDBJ databases">
        <title>Characterization of Clostridium perfringens isolates from swine manure treated agricultural soils.</title>
        <authorList>
            <person name="Wushke S.T."/>
        </authorList>
    </citation>
    <scope>NUCLEOTIDE SEQUENCE</scope>
    <source>
        <strain evidence="2">X26</strain>
    </source>
</reference>
<evidence type="ECO:0000313" key="3">
    <source>
        <dbReference type="Proteomes" id="UP001291306"/>
    </source>
</evidence>
<dbReference type="Pfam" id="PF12652">
    <property type="entry name" value="CotJB"/>
    <property type="match status" value="1"/>
</dbReference>
<proteinExistence type="predicted"/>